<evidence type="ECO:0000256" key="13">
    <source>
        <dbReference type="ARBA" id="ARBA00023268"/>
    </source>
</evidence>
<dbReference type="Pfam" id="PF00912">
    <property type="entry name" value="Transgly"/>
    <property type="match status" value="1"/>
</dbReference>
<evidence type="ECO:0000256" key="6">
    <source>
        <dbReference type="ARBA" id="ARBA00022670"/>
    </source>
</evidence>
<comment type="catalytic activity">
    <reaction evidence="15">
        <text>Preferential cleavage: (Ac)2-L-Lys-D-Ala-|-D-Ala. Also transpeptidation of peptidyl-alanyl moieties that are N-acyl substituents of D-alanine.</text>
        <dbReference type="EC" id="3.4.16.4"/>
    </reaction>
</comment>
<dbReference type="InterPro" id="IPR023346">
    <property type="entry name" value="Lysozyme-like_dom_sf"/>
</dbReference>
<keyword evidence="10" id="KW-0133">Cell shape</keyword>
<comment type="similarity">
    <text evidence="3">In the N-terminal section; belongs to the glycosyltransferase 51 family.</text>
</comment>
<keyword evidence="11" id="KW-0573">Peptidoglycan synthesis</keyword>
<reference evidence="21" key="1">
    <citation type="submission" date="2017-09" db="EMBL/GenBank/DDBJ databases">
        <title>Depth-based differentiation of microbial function through sediment-hosted aquifers and enrichment of novel symbionts in the deep terrestrial subsurface.</title>
        <authorList>
            <person name="Probst A.J."/>
            <person name="Ladd B."/>
            <person name="Jarett J.K."/>
            <person name="Geller-Mcgrath D.E."/>
            <person name="Sieber C.M.K."/>
            <person name="Emerson J.B."/>
            <person name="Anantharaman K."/>
            <person name="Thomas B.C."/>
            <person name="Malmstrom R."/>
            <person name="Stieglmeier M."/>
            <person name="Klingl A."/>
            <person name="Woyke T."/>
            <person name="Ryan C.M."/>
            <person name="Banfield J.F."/>
        </authorList>
    </citation>
    <scope>NUCLEOTIDE SEQUENCE [LARGE SCALE GENOMIC DNA]</scope>
</reference>
<evidence type="ECO:0000256" key="4">
    <source>
        <dbReference type="ARBA" id="ARBA00022475"/>
    </source>
</evidence>
<evidence type="ECO:0000256" key="1">
    <source>
        <dbReference type="ARBA" id="ARBA00004236"/>
    </source>
</evidence>
<feature type="domain" description="Glycosyl transferase family 51" evidence="19">
    <location>
        <begin position="77"/>
        <end position="252"/>
    </location>
</feature>
<dbReference type="GO" id="GO:0006508">
    <property type="term" value="P:proteolysis"/>
    <property type="evidence" value="ECO:0007669"/>
    <property type="project" value="UniProtKB-KW"/>
</dbReference>
<dbReference type="InterPro" id="IPR001264">
    <property type="entry name" value="Glyco_trans_51"/>
</dbReference>
<evidence type="ECO:0000259" key="19">
    <source>
        <dbReference type="Pfam" id="PF00912"/>
    </source>
</evidence>
<evidence type="ECO:0000256" key="7">
    <source>
        <dbReference type="ARBA" id="ARBA00022676"/>
    </source>
</evidence>
<keyword evidence="17" id="KW-1133">Transmembrane helix</keyword>
<dbReference type="GO" id="GO:0008955">
    <property type="term" value="F:peptidoglycan glycosyltransferase activity"/>
    <property type="evidence" value="ECO:0007669"/>
    <property type="project" value="UniProtKB-EC"/>
</dbReference>
<evidence type="ECO:0000256" key="11">
    <source>
        <dbReference type="ARBA" id="ARBA00022984"/>
    </source>
</evidence>
<keyword evidence="17" id="KW-0812">Transmembrane</keyword>
<evidence type="ECO:0000256" key="17">
    <source>
        <dbReference type="SAM" id="Phobius"/>
    </source>
</evidence>
<keyword evidence="13" id="KW-0511">Multifunctional enzyme</keyword>
<evidence type="ECO:0000256" key="8">
    <source>
        <dbReference type="ARBA" id="ARBA00022679"/>
    </source>
</evidence>
<organism evidence="20 21">
    <name type="scientific">Candidatus Roizmanbacteria bacterium CG_4_10_14_0_2_um_filter_39_13</name>
    <dbReference type="NCBI Taxonomy" id="1974825"/>
    <lineage>
        <taxon>Bacteria</taxon>
        <taxon>Candidatus Roizmaniibacteriota</taxon>
    </lineage>
</organism>
<proteinExistence type="inferred from homology"/>
<dbReference type="GO" id="GO:0030288">
    <property type="term" value="C:outer membrane-bounded periplasmic space"/>
    <property type="evidence" value="ECO:0007669"/>
    <property type="project" value="TreeGrafter"/>
</dbReference>
<dbReference type="SUPFAM" id="SSF53955">
    <property type="entry name" value="Lysozyme-like"/>
    <property type="match status" value="1"/>
</dbReference>
<evidence type="ECO:0000256" key="15">
    <source>
        <dbReference type="ARBA" id="ARBA00034000"/>
    </source>
</evidence>
<comment type="caution">
    <text evidence="20">The sequence shown here is derived from an EMBL/GenBank/DDBJ whole genome shotgun (WGS) entry which is preliminary data.</text>
</comment>
<dbReference type="SUPFAM" id="SSF56601">
    <property type="entry name" value="beta-lactamase/transpeptidase-like"/>
    <property type="match status" value="1"/>
</dbReference>
<dbReference type="PANTHER" id="PTHR32282:SF11">
    <property type="entry name" value="PENICILLIN-BINDING PROTEIN 1B"/>
    <property type="match status" value="1"/>
</dbReference>
<feature type="transmembrane region" description="Helical" evidence="17">
    <location>
        <begin position="25"/>
        <end position="50"/>
    </location>
</feature>
<dbReference type="InterPro" id="IPR036950">
    <property type="entry name" value="PBP_transglycosylase"/>
</dbReference>
<evidence type="ECO:0000256" key="16">
    <source>
        <dbReference type="ARBA" id="ARBA00049902"/>
    </source>
</evidence>
<evidence type="ECO:0000313" key="20">
    <source>
        <dbReference type="EMBL" id="PIZ63507.1"/>
    </source>
</evidence>
<evidence type="ECO:0000256" key="3">
    <source>
        <dbReference type="ARBA" id="ARBA00007739"/>
    </source>
</evidence>
<evidence type="ECO:0000256" key="2">
    <source>
        <dbReference type="ARBA" id="ARBA00007090"/>
    </source>
</evidence>
<keyword evidence="4" id="KW-1003">Cell membrane</keyword>
<dbReference type="GO" id="GO:0008658">
    <property type="term" value="F:penicillin binding"/>
    <property type="evidence" value="ECO:0007669"/>
    <property type="project" value="InterPro"/>
</dbReference>
<sequence>MYNNILMKRWLNYLKLHKSKHFSKLWVFSFVGLGGLAVFWIVAIAIYFYIFKGLPNPNSLKDYKAVPISSQIYDRNGKLLYEVYREENRTPVKLKTLPEYLIKATIAVEDKDFYKHGGVSFVSGVLRAIKDNLQNNSLQGGSTITQQLVKSALLTPERTIQRKLKEMILAVSVEQIFSKDEILEMYLNQVPYGGSSYGIGQAAKTYFGKTPDELELHEAALLAGLPQAPTTYSPHTNPDRAKARRDNVLRRMLEEGYITEQQLDAATKKPVEVLPPKTTIKAPHFVFEVKKLLEQEYGLKQLEEGGLKVTTTLDLDIQEEAEKITKEEIEDLARFKVTNGAVLVTRPPTGEILAMVGSVNYFDGGSGAFNVTASGTRQPGSSIKPINYAVGIDRGIVTASTMFLDVPTCFSNPGQPKAYCPKNYDNSFHGPVQLRYALANSYNIPAVKMLAFNGVEDFIASSSAFLIESFKDPTQYGLSLTLGGGEVAMTEMAQAFSAFANQGRPRKLNYVLKVQNKSGKTVYEYKDYNFVQDVKKPIDRPNYLSMKAEKAISEGTAFIISHILADNGARTSAFGPNSELVIKNQTVSVKTGTTNDLRDNWTIGYTPNFAVTVWVGNNDFTPMAAGIASGLTGASPIWNKMMTYLVENQPDLPPVKPSTVIGTQVCSDTGVIAGKQEGGYNCPTRFEYLIQGTNSKANVYKKQVPVNKDTDQYLPDPNNPAVEMREKTIIKDMFGEYCVDCNHEGESRQNVTTQ</sequence>
<evidence type="ECO:0000256" key="9">
    <source>
        <dbReference type="ARBA" id="ARBA00022801"/>
    </source>
</evidence>
<dbReference type="GO" id="GO:0005886">
    <property type="term" value="C:plasma membrane"/>
    <property type="evidence" value="ECO:0007669"/>
    <property type="project" value="UniProtKB-SubCell"/>
</dbReference>
<dbReference type="InterPro" id="IPR050396">
    <property type="entry name" value="Glycosyltr_51/Transpeptidase"/>
</dbReference>
<dbReference type="FunFam" id="1.10.3810.10:FF:000001">
    <property type="entry name" value="Penicillin-binding protein 1A"/>
    <property type="match status" value="1"/>
</dbReference>
<evidence type="ECO:0000259" key="18">
    <source>
        <dbReference type="Pfam" id="PF00905"/>
    </source>
</evidence>
<protein>
    <submittedName>
        <fullName evidence="20">Penicillin-binding protein</fullName>
    </submittedName>
</protein>
<dbReference type="GO" id="GO:0008360">
    <property type="term" value="P:regulation of cell shape"/>
    <property type="evidence" value="ECO:0007669"/>
    <property type="project" value="UniProtKB-KW"/>
</dbReference>
<dbReference type="PANTHER" id="PTHR32282">
    <property type="entry name" value="BINDING PROTEIN TRANSPEPTIDASE, PUTATIVE-RELATED"/>
    <property type="match status" value="1"/>
</dbReference>
<keyword evidence="5" id="KW-0121">Carboxypeptidase</keyword>
<evidence type="ECO:0000256" key="5">
    <source>
        <dbReference type="ARBA" id="ARBA00022645"/>
    </source>
</evidence>
<dbReference type="GO" id="GO:0009002">
    <property type="term" value="F:serine-type D-Ala-D-Ala carboxypeptidase activity"/>
    <property type="evidence" value="ECO:0007669"/>
    <property type="project" value="UniProtKB-EC"/>
</dbReference>
<evidence type="ECO:0000256" key="14">
    <source>
        <dbReference type="ARBA" id="ARBA00023316"/>
    </source>
</evidence>
<dbReference type="Pfam" id="PF00905">
    <property type="entry name" value="Transpeptidase"/>
    <property type="match status" value="1"/>
</dbReference>
<dbReference type="EMBL" id="PFOB01000019">
    <property type="protein sequence ID" value="PIZ63507.1"/>
    <property type="molecule type" value="Genomic_DNA"/>
</dbReference>
<dbReference type="InterPro" id="IPR012338">
    <property type="entry name" value="Beta-lactam/transpept-like"/>
</dbReference>
<keyword evidence="8" id="KW-0808">Transferase</keyword>
<dbReference type="GO" id="GO:0071555">
    <property type="term" value="P:cell wall organization"/>
    <property type="evidence" value="ECO:0007669"/>
    <property type="project" value="UniProtKB-KW"/>
</dbReference>
<keyword evidence="14" id="KW-0961">Cell wall biogenesis/degradation</keyword>
<gene>
    <name evidence="20" type="ORF">COY16_01615</name>
</gene>
<dbReference type="NCBIfam" id="TIGR02074">
    <property type="entry name" value="PBP_1a_fam"/>
    <property type="match status" value="1"/>
</dbReference>
<dbReference type="Gene3D" id="1.10.3810.10">
    <property type="entry name" value="Biosynthetic peptidoglycan transglycosylase-like"/>
    <property type="match status" value="1"/>
</dbReference>
<keyword evidence="6" id="KW-0645">Protease</keyword>
<dbReference type="Proteomes" id="UP000228503">
    <property type="component" value="Unassembled WGS sequence"/>
</dbReference>
<evidence type="ECO:0000313" key="21">
    <source>
        <dbReference type="Proteomes" id="UP000228503"/>
    </source>
</evidence>
<keyword evidence="9" id="KW-0378">Hydrolase</keyword>
<keyword evidence="7" id="KW-0328">Glycosyltransferase</keyword>
<comment type="similarity">
    <text evidence="2">In the C-terminal section; belongs to the transpeptidase family.</text>
</comment>
<comment type="catalytic activity">
    <reaction evidence="16">
        <text>[GlcNAc-(1-&gt;4)-Mur2Ac(oyl-L-Ala-gamma-D-Glu-L-Lys-D-Ala-D-Ala)](n)-di-trans,octa-cis-undecaprenyl diphosphate + beta-D-GlcNAc-(1-&gt;4)-Mur2Ac(oyl-L-Ala-gamma-D-Glu-L-Lys-D-Ala-D-Ala)-di-trans,octa-cis-undecaprenyl diphosphate = [GlcNAc-(1-&gt;4)-Mur2Ac(oyl-L-Ala-gamma-D-Glu-L-Lys-D-Ala-D-Ala)](n+1)-di-trans,octa-cis-undecaprenyl diphosphate + di-trans,octa-cis-undecaprenyl diphosphate + H(+)</text>
        <dbReference type="Rhea" id="RHEA:23708"/>
        <dbReference type="Rhea" id="RHEA-COMP:9602"/>
        <dbReference type="Rhea" id="RHEA-COMP:9603"/>
        <dbReference type="ChEBI" id="CHEBI:15378"/>
        <dbReference type="ChEBI" id="CHEBI:58405"/>
        <dbReference type="ChEBI" id="CHEBI:60033"/>
        <dbReference type="ChEBI" id="CHEBI:78435"/>
        <dbReference type="EC" id="2.4.99.28"/>
    </reaction>
</comment>
<dbReference type="InterPro" id="IPR001460">
    <property type="entry name" value="PCN-bd_Tpept"/>
</dbReference>
<evidence type="ECO:0000256" key="10">
    <source>
        <dbReference type="ARBA" id="ARBA00022960"/>
    </source>
</evidence>
<accession>A0A2M7U0B4</accession>
<name>A0A2M7U0B4_9BACT</name>
<dbReference type="Gene3D" id="3.40.710.10">
    <property type="entry name" value="DD-peptidase/beta-lactamase superfamily"/>
    <property type="match status" value="1"/>
</dbReference>
<keyword evidence="12 17" id="KW-0472">Membrane</keyword>
<dbReference type="GO" id="GO:0009252">
    <property type="term" value="P:peptidoglycan biosynthetic process"/>
    <property type="evidence" value="ECO:0007669"/>
    <property type="project" value="UniProtKB-KW"/>
</dbReference>
<comment type="subcellular location">
    <subcellularLocation>
        <location evidence="1">Cell membrane</location>
    </subcellularLocation>
</comment>
<evidence type="ECO:0000256" key="12">
    <source>
        <dbReference type="ARBA" id="ARBA00023136"/>
    </source>
</evidence>
<dbReference type="AlphaFoldDB" id="A0A2M7U0B4"/>
<feature type="domain" description="Penicillin-binding protein transpeptidase" evidence="18">
    <location>
        <begin position="340"/>
        <end position="623"/>
    </location>
</feature>